<dbReference type="InterPro" id="IPR003595">
    <property type="entry name" value="Tyr_Pase_cat"/>
</dbReference>
<keyword evidence="5" id="KW-1185">Reference proteome</keyword>
<feature type="domain" description="Tyrosine specific protein phosphatases" evidence="3">
    <location>
        <begin position="273"/>
        <end position="342"/>
    </location>
</feature>
<dbReference type="SUPFAM" id="SSF52799">
    <property type="entry name" value="(Phosphotyrosine protein) phosphatases II"/>
    <property type="match status" value="1"/>
</dbReference>
<dbReference type="InterPro" id="IPR052782">
    <property type="entry name" value="Oocyte-zygote_transition_reg"/>
</dbReference>
<feature type="non-terminal residue" evidence="4">
    <location>
        <position position="1"/>
    </location>
</feature>
<dbReference type="AlphaFoldDB" id="A0AAV5V3C2"/>
<dbReference type="InterPro" id="IPR000387">
    <property type="entry name" value="Tyr_Pase_dom"/>
</dbReference>
<reference evidence="4" key="1">
    <citation type="submission" date="2023-10" db="EMBL/GenBank/DDBJ databases">
        <title>Genome assembly of Pristionchus species.</title>
        <authorList>
            <person name="Yoshida K."/>
            <person name="Sommer R.J."/>
        </authorList>
    </citation>
    <scope>NUCLEOTIDE SEQUENCE</scope>
    <source>
        <strain evidence="4">RS5133</strain>
    </source>
</reference>
<dbReference type="PANTHER" id="PTHR46163">
    <property type="entry name" value="TYROSINE-PROTEIN PHOSPHATASE-RELATED"/>
    <property type="match status" value="1"/>
</dbReference>
<dbReference type="Proteomes" id="UP001432322">
    <property type="component" value="Unassembled WGS sequence"/>
</dbReference>
<proteinExistence type="predicted"/>
<feature type="region of interest" description="Disordered" evidence="1">
    <location>
        <begin position="20"/>
        <end position="83"/>
    </location>
</feature>
<sequence>IPSGYPGDLMILKLQLIQSKEPIKKREKASNTGKEATKKADKKKSVDDVSGPRIKTDKDKREKGGESKLSEAKQNENRKKWSTRVHGLNCRDMSKEFNAKIKRYIPEGVTMDIGHSEANQLKCRYADVLCIDQTRVPLKGRPKDDDFIHANWVGAPGGTKYICTQAPLKETTEEFWHMCYKEKASLILMLCDFKEGSDLEKCSHYFPEKPKEKKKAGDYTITMKEKLDEIEIEDTDFSMMEIKYKDSDSVKVKHCFMRYWVDNCAPVETEPILKLWRWVRKHHADRPVVVHCSAGVGRTSTFVGIELASHRIAANPDLHLLDVVKELRKMRYQSIQSHVQFLYLHCLVLDFFVQEKIAEPYKNSDSKFVEEYRKHTTKRTTRAKKQAAKQGAPETTGGKG</sequence>
<accession>A0AAV5V3C2</accession>
<feature type="compositionally biased region" description="Basic residues" evidence="1">
    <location>
        <begin position="375"/>
        <end position="387"/>
    </location>
</feature>
<dbReference type="InterPro" id="IPR000242">
    <property type="entry name" value="PTP_cat"/>
</dbReference>
<feature type="non-terminal residue" evidence="4">
    <location>
        <position position="400"/>
    </location>
</feature>
<dbReference type="PRINTS" id="PR00700">
    <property type="entry name" value="PRTYPHPHTASE"/>
</dbReference>
<dbReference type="CDD" id="cd00047">
    <property type="entry name" value="PTPc"/>
    <property type="match status" value="1"/>
</dbReference>
<evidence type="ECO:0000259" key="2">
    <source>
        <dbReference type="PROSITE" id="PS50055"/>
    </source>
</evidence>
<dbReference type="PROSITE" id="PS00383">
    <property type="entry name" value="TYR_PHOSPHATASE_1"/>
    <property type="match status" value="1"/>
</dbReference>
<evidence type="ECO:0008006" key="6">
    <source>
        <dbReference type="Google" id="ProtNLM"/>
    </source>
</evidence>
<dbReference type="GO" id="GO:0004725">
    <property type="term" value="F:protein tyrosine phosphatase activity"/>
    <property type="evidence" value="ECO:0007669"/>
    <property type="project" value="InterPro"/>
</dbReference>
<dbReference type="SMART" id="SM00194">
    <property type="entry name" value="PTPc"/>
    <property type="match status" value="1"/>
</dbReference>
<protein>
    <recommendedName>
        <fullName evidence="6">Tyrosine phosphatase</fullName>
    </recommendedName>
</protein>
<evidence type="ECO:0000256" key="1">
    <source>
        <dbReference type="SAM" id="MobiDB-lite"/>
    </source>
</evidence>
<evidence type="ECO:0000313" key="4">
    <source>
        <dbReference type="EMBL" id="GMT13292.1"/>
    </source>
</evidence>
<dbReference type="Gene3D" id="3.90.190.10">
    <property type="entry name" value="Protein tyrosine phosphatase superfamily"/>
    <property type="match status" value="1"/>
</dbReference>
<feature type="domain" description="Tyrosine-protein phosphatase" evidence="2">
    <location>
        <begin position="93"/>
        <end position="351"/>
    </location>
</feature>
<dbReference type="InterPro" id="IPR029021">
    <property type="entry name" value="Prot-tyrosine_phosphatase-like"/>
</dbReference>
<comment type="caution">
    <text evidence="4">The sequence shown here is derived from an EMBL/GenBank/DDBJ whole genome shotgun (WGS) entry which is preliminary data.</text>
</comment>
<evidence type="ECO:0000313" key="5">
    <source>
        <dbReference type="Proteomes" id="UP001432322"/>
    </source>
</evidence>
<dbReference type="FunFam" id="3.90.190.10:FF:000226">
    <property type="entry name" value="Riok-3"/>
    <property type="match status" value="1"/>
</dbReference>
<dbReference type="SMART" id="SM00404">
    <property type="entry name" value="PTPc_motif"/>
    <property type="match status" value="1"/>
</dbReference>
<feature type="region of interest" description="Disordered" evidence="1">
    <location>
        <begin position="368"/>
        <end position="400"/>
    </location>
</feature>
<dbReference type="Pfam" id="PF00102">
    <property type="entry name" value="Y_phosphatase"/>
    <property type="match status" value="1"/>
</dbReference>
<evidence type="ECO:0000259" key="3">
    <source>
        <dbReference type="PROSITE" id="PS50056"/>
    </source>
</evidence>
<organism evidence="4 5">
    <name type="scientific">Pristionchus fissidentatus</name>
    <dbReference type="NCBI Taxonomy" id="1538716"/>
    <lineage>
        <taxon>Eukaryota</taxon>
        <taxon>Metazoa</taxon>
        <taxon>Ecdysozoa</taxon>
        <taxon>Nematoda</taxon>
        <taxon>Chromadorea</taxon>
        <taxon>Rhabditida</taxon>
        <taxon>Rhabditina</taxon>
        <taxon>Diplogasteromorpha</taxon>
        <taxon>Diplogasteroidea</taxon>
        <taxon>Neodiplogasteridae</taxon>
        <taxon>Pristionchus</taxon>
    </lineage>
</organism>
<dbReference type="InterPro" id="IPR016130">
    <property type="entry name" value="Tyr_Pase_AS"/>
</dbReference>
<dbReference type="PANTHER" id="PTHR46163:SF10">
    <property type="entry name" value="PROTEIN-TYROSINE PHOSPHATASE-RELATED"/>
    <property type="match status" value="1"/>
</dbReference>
<dbReference type="PROSITE" id="PS50055">
    <property type="entry name" value="TYR_PHOSPHATASE_PTP"/>
    <property type="match status" value="1"/>
</dbReference>
<gene>
    <name evidence="4" type="ORF">PFISCL1PPCAC_4589</name>
</gene>
<feature type="compositionally biased region" description="Basic and acidic residues" evidence="1">
    <location>
        <begin position="54"/>
        <end position="79"/>
    </location>
</feature>
<feature type="compositionally biased region" description="Basic and acidic residues" evidence="1">
    <location>
        <begin position="35"/>
        <end position="47"/>
    </location>
</feature>
<name>A0AAV5V3C2_9BILA</name>
<dbReference type="PROSITE" id="PS50056">
    <property type="entry name" value="TYR_PHOSPHATASE_2"/>
    <property type="match status" value="1"/>
</dbReference>
<dbReference type="EMBL" id="BTSY01000002">
    <property type="protein sequence ID" value="GMT13292.1"/>
    <property type="molecule type" value="Genomic_DNA"/>
</dbReference>